<reference evidence="1 2" key="1">
    <citation type="submission" date="2016-09" db="EMBL/GenBank/DDBJ databases">
        <authorList>
            <person name="Capua I."/>
            <person name="De Benedictis P."/>
            <person name="Joannis T."/>
            <person name="Lombin L.H."/>
            <person name="Cattoli G."/>
        </authorList>
    </citation>
    <scope>NUCLEOTIDE SEQUENCE [LARGE SCALE GENOMIC DNA]</scope>
    <source>
        <strain evidence="1 2">GB001</strain>
    </source>
</reference>
<dbReference type="EMBL" id="FMIQ01000010">
    <property type="protein sequence ID" value="SCM51376.1"/>
    <property type="molecule type" value="Genomic_DNA"/>
</dbReference>
<dbReference type="Proteomes" id="UP000094844">
    <property type="component" value="Unassembled WGS sequence"/>
</dbReference>
<dbReference type="AlphaFoldDB" id="A0A1C6YWZ6"/>
<proteinExistence type="predicted"/>
<name>A0A1C6YWZ6_HAFAL</name>
<evidence type="ECO:0000313" key="2">
    <source>
        <dbReference type="Proteomes" id="UP000094844"/>
    </source>
</evidence>
<evidence type="ECO:0000313" key="1">
    <source>
        <dbReference type="EMBL" id="SCM51376.1"/>
    </source>
</evidence>
<accession>A0A1C6YWZ6</accession>
<sequence>MLTRPKDGVNMEKKEFLSLMKFPDEWTELDMYPDELFTGQLKLYKSDNDSDGSEHYRNGAFHWWIKINPSNLFLLNLVKLSFLDPDQLMAEDIRSYIIKQINYDEKVEGMMKEMYIQNLKFIANAREKS</sequence>
<organism evidence="1 2">
    <name type="scientific">Hafnia alvei</name>
    <dbReference type="NCBI Taxonomy" id="569"/>
    <lineage>
        <taxon>Bacteria</taxon>
        <taxon>Pseudomonadati</taxon>
        <taxon>Pseudomonadota</taxon>
        <taxon>Gammaproteobacteria</taxon>
        <taxon>Enterobacterales</taxon>
        <taxon>Hafniaceae</taxon>
        <taxon>Hafnia</taxon>
    </lineage>
</organism>
<gene>
    <name evidence="1" type="ORF">BN1044_00838</name>
</gene>
<protein>
    <submittedName>
        <fullName evidence="1">Uncharacterized protein</fullName>
    </submittedName>
</protein>